<keyword evidence="2" id="KW-0808">Transferase</keyword>
<dbReference type="OrthoDB" id="6383742at2"/>
<sequence length="325" mass="35728">MAAPKVSVVMPAYKAAGFIALAIASVRAQTLPDWELIIVDDCSPDDTAAVAMAAAGGDPRVKLVRADQNGGVARARNLGNSHAKGDWIAVLDSDDAFEPARLETLVAAAEAAGLDLIADDLRLVPFENITAEGTPFLGRADETLQPINLAQWLDGNRAESRSPILGYLKPVIRRAFLLRHNIEYLPELKVAEDCWFVADLLANGARFAIHPQALYRYAIRPASLSRTRGQNVFTMQRPVYAPFLERHAARLSEADRRAVARHQAALRDAEAFEGFVMALRQRQLPAAFGWLAGRPQALRFFAKPVGVRLERVAKRFGYRPRARVS</sequence>
<dbReference type="PANTHER" id="PTHR43685:SF2">
    <property type="entry name" value="GLYCOSYLTRANSFERASE 2-LIKE DOMAIN-CONTAINING PROTEIN"/>
    <property type="match status" value="1"/>
</dbReference>
<gene>
    <name evidence="2" type="ORF">HHI_10794</name>
</gene>
<name>A0A059FRM8_9PROT</name>
<dbReference type="Pfam" id="PF00535">
    <property type="entry name" value="Glycos_transf_2"/>
    <property type="match status" value="1"/>
</dbReference>
<dbReference type="Proteomes" id="UP000025061">
    <property type="component" value="Unassembled WGS sequence"/>
</dbReference>
<evidence type="ECO:0000313" key="3">
    <source>
        <dbReference type="Proteomes" id="UP000025061"/>
    </source>
</evidence>
<dbReference type="CDD" id="cd00761">
    <property type="entry name" value="Glyco_tranf_GTA_type"/>
    <property type="match status" value="1"/>
</dbReference>
<dbReference type="Gene3D" id="3.90.550.10">
    <property type="entry name" value="Spore Coat Polysaccharide Biosynthesis Protein SpsA, Chain A"/>
    <property type="match status" value="1"/>
</dbReference>
<evidence type="ECO:0000259" key="1">
    <source>
        <dbReference type="Pfam" id="PF00535"/>
    </source>
</evidence>
<organism evidence="2 3">
    <name type="scientific">Hyphomonas hirschiana VP5</name>
    <dbReference type="NCBI Taxonomy" id="1280951"/>
    <lineage>
        <taxon>Bacteria</taxon>
        <taxon>Pseudomonadati</taxon>
        <taxon>Pseudomonadota</taxon>
        <taxon>Alphaproteobacteria</taxon>
        <taxon>Hyphomonadales</taxon>
        <taxon>Hyphomonadaceae</taxon>
        <taxon>Hyphomonas</taxon>
    </lineage>
</organism>
<reference evidence="2 3" key="1">
    <citation type="submission" date="2013-04" db="EMBL/GenBank/DDBJ databases">
        <title>Hyphomonas hirschiana VP5 Genome Sequencing.</title>
        <authorList>
            <person name="Lai Q."/>
            <person name="Shao Z."/>
        </authorList>
    </citation>
    <scope>NUCLEOTIDE SEQUENCE [LARGE SCALE GENOMIC DNA]</scope>
    <source>
        <strain evidence="2 3">VP5</strain>
    </source>
</reference>
<proteinExistence type="predicted"/>
<protein>
    <submittedName>
        <fullName evidence="2">Glycosyl transferase group 2 family protein</fullName>
    </submittedName>
</protein>
<dbReference type="InterPro" id="IPR001173">
    <property type="entry name" value="Glyco_trans_2-like"/>
</dbReference>
<comment type="caution">
    <text evidence="2">The sequence shown here is derived from an EMBL/GenBank/DDBJ whole genome shotgun (WGS) entry which is preliminary data.</text>
</comment>
<dbReference type="AlphaFoldDB" id="A0A059FRM8"/>
<dbReference type="RefSeq" id="WP_011646420.1">
    <property type="nucleotide sequence ID" value="NZ_ARYI01000008.1"/>
</dbReference>
<dbReference type="GO" id="GO:0016740">
    <property type="term" value="F:transferase activity"/>
    <property type="evidence" value="ECO:0007669"/>
    <property type="project" value="UniProtKB-KW"/>
</dbReference>
<dbReference type="EMBL" id="ARYI01000008">
    <property type="protein sequence ID" value="KCZ93166.1"/>
    <property type="molecule type" value="Genomic_DNA"/>
</dbReference>
<dbReference type="PANTHER" id="PTHR43685">
    <property type="entry name" value="GLYCOSYLTRANSFERASE"/>
    <property type="match status" value="1"/>
</dbReference>
<dbReference type="InterPro" id="IPR050834">
    <property type="entry name" value="Glycosyltransf_2"/>
</dbReference>
<dbReference type="InterPro" id="IPR029044">
    <property type="entry name" value="Nucleotide-diphossugar_trans"/>
</dbReference>
<dbReference type="SUPFAM" id="SSF53448">
    <property type="entry name" value="Nucleotide-diphospho-sugar transferases"/>
    <property type="match status" value="1"/>
</dbReference>
<evidence type="ECO:0000313" key="2">
    <source>
        <dbReference type="EMBL" id="KCZ93166.1"/>
    </source>
</evidence>
<feature type="domain" description="Glycosyltransferase 2-like" evidence="1">
    <location>
        <begin position="7"/>
        <end position="120"/>
    </location>
</feature>
<accession>A0A059FRM8</accession>
<dbReference type="PATRIC" id="fig|1280951.3.peg.2179"/>
<keyword evidence="3" id="KW-1185">Reference proteome</keyword>